<evidence type="ECO:0000313" key="2">
    <source>
        <dbReference type="Proteomes" id="UP000628775"/>
    </source>
</evidence>
<name>A0A8J2W1U6_9BACL</name>
<reference evidence="1" key="2">
    <citation type="submission" date="2020-09" db="EMBL/GenBank/DDBJ databases">
        <authorList>
            <person name="Sun Q."/>
            <person name="Zhou Y."/>
        </authorList>
    </citation>
    <scope>NUCLEOTIDE SEQUENCE</scope>
    <source>
        <strain evidence="1">CGMCC 1.15371</strain>
    </source>
</reference>
<dbReference type="EMBL" id="BMIR01000008">
    <property type="protein sequence ID" value="GGE41940.1"/>
    <property type="molecule type" value="Genomic_DNA"/>
</dbReference>
<accession>A0A8J2W1U6</accession>
<dbReference type="Pfam" id="PF06569">
    <property type="entry name" value="DUF1128"/>
    <property type="match status" value="1"/>
</dbReference>
<comment type="caution">
    <text evidence="1">The sequence shown here is derived from an EMBL/GenBank/DDBJ whole genome shotgun (WGS) entry which is preliminary data.</text>
</comment>
<dbReference type="PROSITE" id="PS51191">
    <property type="entry name" value="FEMABX"/>
    <property type="match status" value="1"/>
</dbReference>
<protein>
    <submittedName>
        <fullName evidence="1">Uncharacterized protein</fullName>
    </submittedName>
</protein>
<sequence>MDLTLKSDENIDFMIESIKNKLQLVNRDILKASSFSTERYDELHDIYKMVNKMPSFSIRDMEAILEELRALRND</sequence>
<keyword evidence="2" id="KW-1185">Reference proteome</keyword>
<dbReference type="GO" id="GO:0044038">
    <property type="term" value="P:cell wall macromolecule biosynthetic process"/>
    <property type="evidence" value="ECO:0007669"/>
    <property type="project" value="InterPro"/>
</dbReference>
<evidence type="ECO:0000313" key="1">
    <source>
        <dbReference type="EMBL" id="GGE41940.1"/>
    </source>
</evidence>
<dbReference type="InterPro" id="IPR003447">
    <property type="entry name" value="FEMABX"/>
</dbReference>
<dbReference type="InterPro" id="IPR009507">
    <property type="entry name" value="UPF0435"/>
</dbReference>
<gene>
    <name evidence="1" type="ORF">GCM10011391_20870</name>
</gene>
<organism evidence="1 2">
    <name type="scientific">Pullulanibacillus camelliae</name>
    <dbReference type="NCBI Taxonomy" id="1707096"/>
    <lineage>
        <taxon>Bacteria</taxon>
        <taxon>Bacillati</taxon>
        <taxon>Bacillota</taxon>
        <taxon>Bacilli</taxon>
        <taxon>Bacillales</taxon>
        <taxon>Sporolactobacillaceae</taxon>
        <taxon>Pullulanibacillus</taxon>
    </lineage>
</organism>
<dbReference type="RefSeq" id="WP_188693228.1">
    <property type="nucleotide sequence ID" value="NZ_BMIR01000008.1"/>
</dbReference>
<dbReference type="GO" id="GO:0016755">
    <property type="term" value="F:aminoacyltransferase activity"/>
    <property type="evidence" value="ECO:0007669"/>
    <property type="project" value="InterPro"/>
</dbReference>
<dbReference type="Proteomes" id="UP000628775">
    <property type="component" value="Unassembled WGS sequence"/>
</dbReference>
<proteinExistence type="predicted"/>
<reference evidence="1" key="1">
    <citation type="journal article" date="2014" name="Int. J. Syst. Evol. Microbiol.">
        <title>Complete genome sequence of Corynebacterium casei LMG S-19264T (=DSM 44701T), isolated from a smear-ripened cheese.</title>
        <authorList>
            <consortium name="US DOE Joint Genome Institute (JGI-PGF)"/>
            <person name="Walter F."/>
            <person name="Albersmeier A."/>
            <person name="Kalinowski J."/>
            <person name="Ruckert C."/>
        </authorList>
    </citation>
    <scope>NUCLEOTIDE SEQUENCE</scope>
    <source>
        <strain evidence="1">CGMCC 1.15371</strain>
    </source>
</reference>
<dbReference type="AlphaFoldDB" id="A0A8J2W1U6"/>